<proteinExistence type="predicted"/>
<dbReference type="Proteomes" id="UP001251857">
    <property type="component" value="Unassembled WGS sequence"/>
</dbReference>
<dbReference type="EMBL" id="JAVRIB010000008">
    <property type="protein sequence ID" value="MDT0635104.1"/>
    <property type="molecule type" value="Genomic_DNA"/>
</dbReference>
<protein>
    <submittedName>
        <fullName evidence="2">DUF2460 domain-containing protein</fullName>
    </submittedName>
</protein>
<keyword evidence="3" id="KW-1185">Reference proteome</keyword>
<evidence type="ECO:0000259" key="1">
    <source>
        <dbReference type="Pfam" id="PF09343"/>
    </source>
</evidence>
<evidence type="ECO:0000313" key="3">
    <source>
        <dbReference type="Proteomes" id="UP001251857"/>
    </source>
</evidence>
<gene>
    <name evidence="2" type="ORF">RM532_09040</name>
</gene>
<evidence type="ECO:0000313" key="2">
    <source>
        <dbReference type="EMBL" id="MDT0635104.1"/>
    </source>
</evidence>
<dbReference type="Pfam" id="PF09343">
    <property type="entry name" value="DUF2460"/>
    <property type="match status" value="1"/>
</dbReference>
<name>A0ABU3C169_9GAMM</name>
<dbReference type="InterPro" id="IPR011740">
    <property type="entry name" value="DUF2460"/>
</dbReference>
<feature type="domain" description="DUF2460" evidence="1">
    <location>
        <begin position="10"/>
        <end position="163"/>
    </location>
</feature>
<accession>A0ABU3C169</accession>
<dbReference type="RefSeq" id="WP_311652960.1">
    <property type="nucleotide sequence ID" value="NZ_JAVRIB010000008.1"/>
</dbReference>
<organism evidence="2 3">
    <name type="scientific">Spectribacter hydrogenoxidans</name>
    <dbReference type="NCBI Taxonomy" id="3075608"/>
    <lineage>
        <taxon>Bacteria</taxon>
        <taxon>Pseudomonadati</taxon>
        <taxon>Pseudomonadota</taxon>
        <taxon>Gammaproteobacteria</taxon>
        <taxon>Salinisphaerales</taxon>
        <taxon>Salinisphaeraceae</taxon>
        <taxon>Spectribacter</taxon>
    </lineage>
</organism>
<reference evidence="2 3" key="1">
    <citation type="submission" date="2023-09" db="EMBL/GenBank/DDBJ databases">
        <authorList>
            <person name="Rey-Velasco X."/>
        </authorList>
    </citation>
    <scope>NUCLEOTIDE SEQUENCE [LARGE SCALE GENOMIC DNA]</scope>
    <source>
        <strain evidence="2 3">W335</strain>
    </source>
</reference>
<comment type="caution">
    <text evidence="2">The sequence shown here is derived from an EMBL/GenBank/DDBJ whole genome shotgun (WGS) entry which is preliminary data.</text>
</comment>
<sequence>MSAEDYPDFHDVRLERGYDYGARGGHAFSTDITTVKSGKEYRNIAWAQEKGSWQTGEREVTQAVLDYLIAFHKARRGRAYSFRLKEWGDYRASDEAFATGDGSKRTFQLTKTYSDDGGSYTRDIFLPIASEFSMTRTLPGGSAVAFNGYTLDPIGGTVSLDVGTSYAEITDLSAVASDSSFNSIGSDLSAFEVGDFVQVSGFYNDANNGAFKVATTSANKITVTDEDDNAVTLVDEGATSTRTITRAEFDDTGSDFAFTASTKTITRSSGNFGDLVAGETFTISGSTDNDGTFTVATVVSAQEITVDEALTDESAGASVTINRAQVQVSNTDIEVSSAGAFTSSGEDLSVFQPGAEVTTAGFFQGENNDTFTVDSAAANTLTVDETTTLEEVANPERTIEDEPSVPGAVFAWSGEFDQVVRFAQDEFEYRFDAYRSTPREAIFYLFSLECVVDRL</sequence>